<dbReference type="EMBL" id="CM039172">
    <property type="protein sequence ID" value="KAH9779230.1"/>
    <property type="molecule type" value="Genomic_DNA"/>
</dbReference>
<sequence length="1319" mass="148044">MRRKEKERVCVVKGWWSEGCLEQERSALLQLRHFFNDDKHLHYWVDDENYSDCCQWEGVECNNTNGRVIKLDLRDTRNRESAKWHLNASLFTPFQQLESLDLSWNNIAGCVENEGLERLSRLNTLKILFLDHNYFNNNIFLSLGGLSSLRILSLAGNGLNGSIDIKGLDSLSKLEELDMSFNAIDNLVVPKDYRGLRKLNTLYVGGRATAMIDGSKVLQSIGSLPSLKTLYLLFTNFKGTIVSQELHNFTNLEELILVESDLHVSQLLQSIASFSSLKYLSMRGCVLKGALHGQDFHEFKNLEHLVMDRMLVEVDTSFLQIVSESMASLRILSLSYSRLNKNTILDQGLCELVHLQELYIRDNDLRDSLLWCLANMTSLQVLNVASNQLTGNFPPGFCELVLLRELYIDNNDLRGSLPLCLANLTSLRVLDVSYNQLTENISSSPLMHLTSIEELILSNNHFQIPISLEPLFNLSKLKTFNGEIYAETESHYNSLTPKFQLTSISLSGYGDGGTFPKFLYHQHDLNNADLSHLNLSGEFPNWLPENNTDLKTLLLANNSLFGSFRMPIHCLQKLATLDVSNNFFLGHIPVEIGTYLPGLMHLNLSRNAFNGSIPSSFSDMKMLKSLDISYNQLTGAIPDRMAMGCFSLEILALSNNTLQGHIFSEKFNLTNLKRLQLDGNKFIGEIPESLSKCYLLGGLYLSDNHLSGKIPRWLGSLLALQDIIMPNNNLEGPIPNEFCQLDCLKVLDLSNNSIFGTLPSCLSLGSIEQVHLSKNKIEGQLESIIHYYPYLVTLDLSYNRLHGSIPNWIDRLPQLSYLLLANNYIEGEIPVQLCQLKEVRLIDLSHNNLSGHIPPCLVNTALSEGYYDAVAPTWDHASAPALSYFPPNGSPMGKEETVQFTTKNMSYYYRGRILTSMSGIDLSCNKLTGEIPTQIGYLTRIRALNLSHNNLTGTIPTTFSNLKQIESLDLSYNLLRGKIPPQLIVLNTLAVFRVAYNNLSGKIPDRVAQFSTFEEDSYEGNPFLCGLPLSKSCDDNGLTTVTTEAYTENEEGDSLIDMDSFLITFTVSYGIVIIGIIGVLYINPYWRRRWFYLVEVCMTSCYYFVADNLTPRRFYRGWIIPLGIPLDGGQNYQIWGSASTHHNWQKGGLQGLKADGDANQLPTIAIVASYDTFGAAPALSVGSDSNGSGVVALLEVARLFSLPYSNPKTRGRYNILFGLTSGGPNNCNGTHKWLRSFDQRLRESIDYAICLNSVGSWNNELWIHVSKPPENAYIKLIFEGFTNVAEELGFKVGLKHKKINISNPRVMIAMSDADRLCVS</sequence>
<name>A0ACB8M1X6_CITSI</name>
<keyword evidence="2" id="KW-1185">Reference proteome</keyword>
<evidence type="ECO:0000313" key="1">
    <source>
        <dbReference type="EMBL" id="KAH9779230.1"/>
    </source>
</evidence>
<comment type="caution">
    <text evidence="1">The sequence shown here is derived from an EMBL/GenBank/DDBJ whole genome shotgun (WGS) entry which is preliminary data.</text>
</comment>
<accession>A0ACB8M1X6</accession>
<protein>
    <submittedName>
        <fullName evidence="1">Receptor-like protein 1</fullName>
    </submittedName>
</protein>
<organism evidence="1 2">
    <name type="scientific">Citrus sinensis</name>
    <name type="common">Sweet orange</name>
    <name type="synonym">Citrus aurantium var. sinensis</name>
    <dbReference type="NCBI Taxonomy" id="2711"/>
    <lineage>
        <taxon>Eukaryota</taxon>
        <taxon>Viridiplantae</taxon>
        <taxon>Streptophyta</taxon>
        <taxon>Embryophyta</taxon>
        <taxon>Tracheophyta</taxon>
        <taxon>Spermatophyta</taxon>
        <taxon>Magnoliopsida</taxon>
        <taxon>eudicotyledons</taxon>
        <taxon>Gunneridae</taxon>
        <taxon>Pentapetalae</taxon>
        <taxon>rosids</taxon>
        <taxon>malvids</taxon>
        <taxon>Sapindales</taxon>
        <taxon>Rutaceae</taxon>
        <taxon>Aurantioideae</taxon>
        <taxon>Citrus</taxon>
    </lineage>
</organism>
<dbReference type="Proteomes" id="UP000829398">
    <property type="component" value="Chromosome 3"/>
</dbReference>
<reference evidence="2" key="1">
    <citation type="journal article" date="2023" name="Hortic. Res.">
        <title>A chromosome-level phased genome enabling allele-level studies in sweet orange: a case study on citrus Huanglongbing tolerance.</title>
        <authorList>
            <person name="Wu B."/>
            <person name="Yu Q."/>
            <person name="Deng Z."/>
            <person name="Duan Y."/>
            <person name="Luo F."/>
            <person name="Gmitter F. Jr."/>
        </authorList>
    </citation>
    <scope>NUCLEOTIDE SEQUENCE [LARGE SCALE GENOMIC DNA]</scope>
    <source>
        <strain evidence="2">cv. Valencia</strain>
    </source>
</reference>
<gene>
    <name evidence="1" type="ORF">KPL71_007649</name>
</gene>
<proteinExistence type="predicted"/>
<evidence type="ECO:0000313" key="2">
    <source>
        <dbReference type="Proteomes" id="UP000829398"/>
    </source>
</evidence>